<evidence type="ECO:0000313" key="3">
    <source>
        <dbReference type="Proteomes" id="UP000314294"/>
    </source>
</evidence>
<dbReference type="AlphaFoldDB" id="A0A4Z2J210"/>
<protein>
    <submittedName>
        <fullName evidence="2">Uncharacterized protein</fullName>
    </submittedName>
</protein>
<organism evidence="2 3">
    <name type="scientific">Liparis tanakae</name>
    <name type="common">Tanaka's snailfish</name>
    <dbReference type="NCBI Taxonomy" id="230148"/>
    <lineage>
        <taxon>Eukaryota</taxon>
        <taxon>Metazoa</taxon>
        <taxon>Chordata</taxon>
        <taxon>Craniata</taxon>
        <taxon>Vertebrata</taxon>
        <taxon>Euteleostomi</taxon>
        <taxon>Actinopterygii</taxon>
        <taxon>Neopterygii</taxon>
        <taxon>Teleostei</taxon>
        <taxon>Neoteleostei</taxon>
        <taxon>Acanthomorphata</taxon>
        <taxon>Eupercaria</taxon>
        <taxon>Perciformes</taxon>
        <taxon>Cottioidei</taxon>
        <taxon>Cottales</taxon>
        <taxon>Liparidae</taxon>
        <taxon>Liparis</taxon>
    </lineage>
</organism>
<reference evidence="2 3" key="1">
    <citation type="submission" date="2019-03" db="EMBL/GenBank/DDBJ databases">
        <title>First draft genome of Liparis tanakae, snailfish: a comprehensive survey of snailfish specific genes.</title>
        <authorList>
            <person name="Kim W."/>
            <person name="Song I."/>
            <person name="Jeong J.-H."/>
            <person name="Kim D."/>
            <person name="Kim S."/>
            <person name="Ryu S."/>
            <person name="Song J.Y."/>
            <person name="Lee S.K."/>
        </authorList>
    </citation>
    <scope>NUCLEOTIDE SEQUENCE [LARGE SCALE GENOMIC DNA]</scope>
    <source>
        <tissue evidence="2">Muscle</tissue>
    </source>
</reference>
<evidence type="ECO:0000256" key="1">
    <source>
        <dbReference type="SAM" id="MobiDB-lite"/>
    </source>
</evidence>
<accession>A0A4Z2J210</accession>
<evidence type="ECO:0000313" key="2">
    <source>
        <dbReference type="EMBL" id="TNN84385.1"/>
    </source>
</evidence>
<name>A0A4Z2J210_9TELE</name>
<dbReference type="Proteomes" id="UP000314294">
    <property type="component" value="Unassembled WGS sequence"/>
</dbReference>
<comment type="caution">
    <text evidence="2">The sequence shown here is derived from an EMBL/GenBank/DDBJ whole genome shotgun (WGS) entry which is preliminary data.</text>
</comment>
<dbReference type="EMBL" id="SRLO01000027">
    <property type="protein sequence ID" value="TNN84385.1"/>
    <property type="molecule type" value="Genomic_DNA"/>
</dbReference>
<keyword evidence="3" id="KW-1185">Reference proteome</keyword>
<gene>
    <name evidence="2" type="ORF">EYF80_005378</name>
</gene>
<feature type="region of interest" description="Disordered" evidence="1">
    <location>
        <begin position="56"/>
        <end position="86"/>
    </location>
</feature>
<proteinExistence type="predicted"/>
<sequence>MSEGTRERQQTLTRGARVPQSQREPEKNCSVGGKELALAPPVSRWRLPLALEPSLPMVPTDGASRPPLAPPVGASHPPMAPLDGTY</sequence>
<feature type="region of interest" description="Disordered" evidence="1">
    <location>
        <begin position="1"/>
        <end position="31"/>
    </location>
</feature>